<dbReference type="Proteomes" id="UP001289374">
    <property type="component" value="Unassembled WGS sequence"/>
</dbReference>
<evidence type="ECO:0000256" key="1">
    <source>
        <dbReference type="ARBA" id="ARBA00006524"/>
    </source>
</evidence>
<evidence type="ECO:0000259" key="4">
    <source>
        <dbReference type="PROSITE" id="PS50181"/>
    </source>
</evidence>
<dbReference type="Gene3D" id="1.20.1280.50">
    <property type="match status" value="1"/>
</dbReference>
<dbReference type="Pfam" id="PF10273">
    <property type="entry name" value="WGG"/>
    <property type="match status" value="1"/>
</dbReference>
<dbReference type="AlphaFoldDB" id="A0AAE1WN97"/>
<dbReference type="InterPro" id="IPR001810">
    <property type="entry name" value="F-box_dom"/>
</dbReference>
<feature type="compositionally biased region" description="Polar residues" evidence="3">
    <location>
        <begin position="176"/>
        <end position="185"/>
    </location>
</feature>
<dbReference type="InterPro" id="IPR005174">
    <property type="entry name" value="KIB1-4_b-propeller"/>
</dbReference>
<evidence type="ECO:0000313" key="6">
    <source>
        <dbReference type="Proteomes" id="UP001289374"/>
    </source>
</evidence>
<evidence type="ECO:0000256" key="3">
    <source>
        <dbReference type="SAM" id="MobiDB-lite"/>
    </source>
</evidence>
<dbReference type="GO" id="GO:0006364">
    <property type="term" value="P:rRNA processing"/>
    <property type="evidence" value="ECO:0007669"/>
    <property type="project" value="UniProtKB-KW"/>
</dbReference>
<accession>A0AAE1WN97</accession>
<dbReference type="PANTHER" id="PTHR45463">
    <property type="entry name" value="OS09G0392200 PROTEIN"/>
    <property type="match status" value="1"/>
</dbReference>
<name>A0AAE1WN97_9LAMI</name>
<comment type="similarity">
    <text evidence="1">Belongs to the TSR2 family.</text>
</comment>
<dbReference type="Pfam" id="PF12937">
    <property type="entry name" value="F-box-like"/>
    <property type="match status" value="1"/>
</dbReference>
<dbReference type="SUPFAM" id="SSF81383">
    <property type="entry name" value="F-box domain"/>
    <property type="match status" value="1"/>
</dbReference>
<dbReference type="InterPro" id="IPR036047">
    <property type="entry name" value="F-box-like_dom_sf"/>
</dbReference>
<comment type="caution">
    <text evidence="5">The sequence shown here is derived from an EMBL/GenBank/DDBJ whole genome shotgun (WGS) entry which is preliminary data.</text>
</comment>
<dbReference type="InterPro" id="IPR019398">
    <property type="entry name" value="Pre-rRNA_process_TSR2"/>
</dbReference>
<reference evidence="5" key="2">
    <citation type="journal article" date="2024" name="Plant">
        <title>Genomic evolution and insights into agronomic trait innovations of Sesamum species.</title>
        <authorList>
            <person name="Miao H."/>
            <person name="Wang L."/>
            <person name="Qu L."/>
            <person name="Liu H."/>
            <person name="Sun Y."/>
            <person name="Le M."/>
            <person name="Wang Q."/>
            <person name="Wei S."/>
            <person name="Zheng Y."/>
            <person name="Lin W."/>
            <person name="Duan Y."/>
            <person name="Cao H."/>
            <person name="Xiong S."/>
            <person name="Wang X."/>
            <person name="Wei L."/>
            <person name="Li C."/>
            <person name="Ma Q."/>
            <person name="Ju M."/>
            <person name="Zhao R."/>
            <person name="Li G."/>
            <person name="Mu C."/>
            <person name="Tian Q."/>
            <person name="Mei H."/>
            <person name="Zhang T."/>
            <person name="Gao T."/>
            <person name="Zhang H."/>
        </authorList>
    </citation>
    <scope>NUCLEOTIDE SEQUENCE</scope>
    <source>
        <strain evidence="5">K16</strain>
    </source>
</reference>
<keyword evidence="2" id="KW-0698">rRNA processing</keyword>
<organism evidence="5 6">
    <name type="scientific">Sesamum angolense</name>
    <dbReference type="NCBI Taxonomy" id="2727404"/>
    <lineage>
        <taxon>Eukaryota</taxon>
        <taxon>Viridiplantae</taxon>
        <taxon>Streptophyta</taxon>
        <taxon>Embryophyta</taxon>
        <taxon>Tracheophyta</taxon>
        <taxon>Spermatophyta</taxon>
        <taxon>Magnoliopsida</taxon>
        <taxon>eudicotyledons</taxon>
        <taxon>Gunneridae</taxon>
        <taxon>Pentapetalae</taxon>
        <taxon>asterids</taxon>
        <taxon>lamiids</taxon>
        <taxon>Lamiales</taxon>
        <taxon>Pedaliaceae</taxon>
        <taxon>Sesamum</taxon>
    </lineage>
</organism>
<sequence>MNPGLTAEAAAQLHEGINLVISRWAALRMAVENEWGSRDSLQKSQQLGHHLFRRFAQSKVKVRTLLDVSCPCNYNVFETFRERICLTSSCSLNTEIGDGSIEELKLKIKSPSGTMLPVLACSTRMQLAQIYLSILEQCVIEMPEWLGSKVEKLMVMHEECLEGIFESIKRLKKTNAPNISYNRQAGSNHDGSGNDNDDDEDDNNDDTGGDNSPETEMEVDAPDCQLRLNQQGSTANEPSPKQAPKVVDGWTVVASRHSREEKKSNLLRQQNITLLFSSTFNFKKCLACKNRFWAFVTLYTHVNNNGTIICCYFLFIFIMVTFKQSDGCRLAETLQDNKRVQRGQPDEQQIQSDLPTELLELILSQLSLRDNIRASAVCKRWLNIATSVRMANKPPWLMFFPKFGDLYEFYDPSQRKTYWLELPELNGSRICYAKEGWLLLYKPRTQRVFFFCPYTRELIDLPSLELTYQIVAFSAAPTSPSCILFTVKHVSPTVVAVSTCHPGATEWTTVNYQNRLPFVSSIWNKLVFCRGLFYCLSLTGWLGVYDPQKSTWAVHSVPPPKCPENFFVKNWWKGKFMAEHNEDIFVIYTCSAVNPVIYKLDQTNKVWVEMETLGGTTLFANFLSSHARTDLLGTMRNNVFFSKVRFYGKRCVSYSLDNGRYYPRKQCYDWGEQDPFESVWIEPPEDLSAFL</sequence>
<evidence type="ECO:0000313" key="5">
    <source>
        <dbReference type="EMBL" id="KAK4396532.1"/>
    </source>
</evidence>
<feature type="domain" description="F-box" evidence="4">
    <location>
        <begin position="348"/>
        <end position="399"/>
    </location>
</feature>
<evidence type="ECO:0000256" key="2">
    <source>
        <dbReference type="ARBA" id="ARBA00022552"/>
    </source>
</evidence>
<dbReference type="PANTHER" id="PTHR45463:SF4">
    <property type="entry name" value="REGULATION PROTEIN, PUTATIVE-RELATED"/>
    <property type="match status" value="1"/>
</dbReference>
<feature type="compositionally biased region" description="Acidic residues" evidence="3">
    <location>
        <begin position="195"/>
        <end position="218"/>
    </location>
</feature>
<dbReference type="PROSITE" id="PS50181">
    <property type="entry name" value="FBOX"/>
    <property type="match status" value="1"/>
</dbReference>
<reference evidence="5" key="1">
    <citation type="submission" date="2020-06" db="EMBL/GenBank/DDBJ databases">
        <authorList>
            <person name="Li T."/>
            <person name="Hu X."/>
            <person name="Zhang T."/>
            <person name="Song X."/>
            <person name="Zhang H."/>
            <person name="Dai N."/>
            <person name="Sheng W."/>
            <person name="Hou X."/>
            <person name="Wei L."/>
        </authorList>
    </citation>
    <scope>NUCLEOTIDE SEQUENCE</scope>
    <source>
        <strain evidence="5">K16</strain>
        <tissue evidence="5">Leaf</tissue>
    </source>
</reference>
<dbReference type="Pfam" id="PF03478">
    <property type="entry name" value="Beta-prop_KIB1-4"/>
    <property type="match status" value="1"/>
</dbReference>
<gene>
    <name evidence="5" type="ORF">Sango_1489800</name>
</gene>
<dbReference type="EMBL" id="JACGWL010000008">
    <property type="protein sequence ID" value="KAK4396532.1"/>
    <property type="molecule type" value="Genomic_DNA"/>
</dbReference>
<dbReference type="SMART" id="SM00256">
    <property type="entry name" value="FBOX"/>
    <property type="match status" value="1"/>
</dbReference>
<feature type="region of interest" description="Disordered" evidence="3">
    <location>
        <begin position="176"/>
        <end position="218"/>
    </location>
</feature>
<proteinExistence type="inferred from homology"/>
<keyword evidence="6" id="KW-1185">Reference proteome</keyword>
<dbReference type="CDD" id="cd09917">
    <property type="entry name" value="F-box_SF"/>
    <property type="match status" value="1"/>
</dbReference>
<protein>
    <submittedName>
        <fullName evidence="5">F-box protein</fullName>
    </submittedName>
</protein>